<dbReference type="InterPro" id="IPR006684">
    <property type="entry name" value="YbgC/YbaW"/>
</dbReference>
<name>A0A424YIC9_9FIRM</name>
<comment type="caution">
    <text evidence="3">The sequence shown here is derived from an EMBL/GenBank/DDBJ whole genome shotgun (WGS) entry which is preliminary data.</text>
</comment>
<dbReference type="PIRSF" id="PIRSF003230">
    <property type="entry name" value="YbgC"/>
    <property type="match status" value="1"/>
</dbReference>
<gene>
    <name evidence="3" type="ORF">D5R97_01020</name>
</gene>
<dbReference type="AlphaFoldDB" id="A0A424YIC9"/>
<dbReference type="NCBIfam" id="TIGR00051">
    <property type="entry name" value="YbgC/FadM family acyl-CoA thioesterase"/>
    <property type="match status" value="1"/>
</dbReference>
<accession>A0A424YIC9</accession>
<evidence type="ECO:0000313" key="4">
    <source>
        <dbReference type="Proteomes" id="UP000285138"/>
    </source>
</evidence>
<dbReference type="InterPro" id="IPR029069">
    <property type="entry name" value="HotDog_dom_sf"/>
</dbReference>
<dbReference type="Gene3D" id="3.10.129.10">
    <property type="entry name" value="Hotdog Thioesterase"/>
    <property type="match status" value="1"/>
</dbReference>
<keyword evidence="2" id="KW-0378">Hydrolase</keyword>
<dbReference type="InterPro" id="IPR050563">
    <property type="entry name" value="4-hydroxybenzoyl-CoA_TE"/>
</dbReference>
<sequence>MNSKITQVRVRYKETDKMGVVYYANYFVWFEIGRTEYFRKLGMPYSQFEKNDLFLPVIEAFCEFKVPARYDELINIHTRVTSFEGIRITFSYEVVRDCDGEVLALGHTQHAFVNSKGRPAVLKKHNPFLWRRLVETLEYAVD</sequence>
<dbReference type="Pfam" id="PF13279">
    <property type="entry name" value="4HBT_2"/>
    <property type="match status" value="1"/>
</dbReference>
<evidence type="ECO:0000256" key="1">
    <source>
        <dbReference type="ARBA" id="ARBA00005953"/>
    </source>
</evidence>
<organism evidence="3 4">
    <name type="scientific">Candidatus Syntrophonatronum acetioxidans</name>
    <dbReference type="NCBI Taxonomy" id="1795816"/>
    <lineage>
        <taxon>Bacteria</taxon>
        <taxon>Bacillati</taxon>
        <taxon>Bacillota</taxon>
        <taxon>Clostridia</taxon>
        <taxon>Eubacteriales</taxon>
        <taxon>Syntrophomonadaceae</taxon>
        <taxon>Candidatus Syntrophonatronum</taxon>
    </lineage>
</organism>
<evidence type="ECO:0000313" key="3">
    <source>
        <dbReference type="EMBL" id="RQD78080.1"/>
    </source>
</evidence>
<reference evidence="3 4" key="1">
    <citation type="submission" date="2018-08" db="EMBL/GenBank/DDBJ databases">
        <title>The metabolism and importance of syntrophic acetate oxidation coupled to methane or sulfide production in haloalkaline environments.</title>
        <authorList>
            <person name="Timmers P.H.A."/>
            <person name="Vavourakis C.D."/>
            <person name="Sorokin D.Y."/>
            <person name="Sinninghe Damste J.S."/>
            <person name="Muyzer G."/>
            <person name="Stams A.J.M."/>
            <person name="Plugge C.M."/>
        </authorList>
    </citation>
    <scope>NUCLEOTIDE SEQUENCE [LARGE SCALE GENOMIC DNA]</scope>
    <source>
        <strain evidence="3">MSAO_Bac1</strain>
    </source>
</reference>
<dbReference type="CDD" id="cd00586">
    <property type="entry name" value="4HBT"/>
    <property type="match status" value="1"/>
</dbReference>
<dbReference type="PANTHER" id="PTHR31793">
    <property type="entry name" value="4-HYDROXYBENZOYL-COA THIOESTERASE FAMILY MEMBER"/>
    <property type="match status" value="1"/>
</dbReference>
<protein>
    <submittedName>
        <fullName evidence="3">Acyl-CoA thioesterase</fullName>
    </submittedName>
</protein>
<dbReference type="PANTHER" id="PTHR31793:SF27">
    <property type="entry name" value="NOVEL THIOESTERASE SUPERFAMILY DOMAIN AND SAPOSIN A-TYPE DOMAIN CONTAINING PROTEIN (0610012H03RIK)"/>
    <property type="match status" value="1"/>
</dbReference>
<dbReference type="GO" id="GO:0047617">
    <property type="term" value="F:fatty acyl-CoA hydrolase activity"/>
    <property type="evidence" value="ECO:0007669"/>
    <property type="project" value="TreeGrafter"/>
</dbReference>
<dbReference type="SUPFAM" id="SSF54637">
    <property type="entry name" value="Thioesterase/thiol ester dehydrase-isomerase"/>
    <property type="match status" value="1"/>
</dbReference>
<dbReference type="EMBL" id="QZAA01000038">
    <property type="protein sequence ID" value="RQD78080.1"/>
    <property type="molecule type" value="Genomic_DNA"/>
</dbReference>
<evidence type="ECO:0000256" key="2">
    <source>
        <dbReference type="ARBA" id="ARBA00022801"/>
    </source>
</evidence>
<proteinExistence type="inferred from homology"/>
<comment type="similarity">
    <text evidence="1">Belongs to the 4-hydroxybenzoyl-CoA thioesterase family.</text>
</comment>
<dbReference type="Proteomes" id="UP000285138">
    <property type="component" value="Unassembled WGS sequence"/>
</dbReference>